<keyword evidence="3" id="KW-1185">Reference proteome</keyword>
<name>A0A0A0E831_9RHOB</name>
<dbReference type="PANTHER" id="PTHR32487:SF0">
    <property type="entry name" value="3-OXO-DELTA(4,5)-STEROID 5-BETA-REDUCTASE"/>
    <property type="match status" value="1"/>
</dbReference>
<dbReference type="PANTHER" id="PTHR32487">
    <property type="entry name" value="3-OXO-DELTA(4,5)-STEROID 5-BETA-REDUCTASE"/>
    <property type="match status" value="1"/>
</dbReference>
<comment type="caution">
    <text evidence="2">The sequence shown here is derived from an EMBL/GenBank/DDBJ whole genome shotgun (WGS) entry which is preliminary data.</text>
</comment>
<dbReference type="Pfam" id="PF22917">
    <property type="entry name" value="PRISE"/>
    <property type="match status" value="1"/>
</dbReference>
<evidence type="ECO:0000313" key="3">
    <source>
        <dbReference type="Proteomes" id="UP000030004"/>
    </source>
</evidence>
<dbReference type="InterPro" id="IPR055222">
    <property type="entry name" value="PRISE-like_Rossmann-fold"/>
</dbReference>
<accession>A0A0A0E831</accession>
<proteinExistence type="predicted"/>
<dbReference type="Proteomes" id="UP000030004">
    <property type="component" value="Unassembled WGS sequence"/>
</dbReference>
<evidence type="ECO:0000313" key="2">
    <source>
        <dbReference type="EMBL" id="KGM47176.1"/>
    </source>
</evidence>
<dbReference type="AlphaFoldDB" id="A0A0A0E831"/>
<dbReference type="CDD" id="cd08948">
    <property type="entry name" value="5beta-POR_like_SDR_a"/>
    <property type="match status" value="1"/>
</dbReference>
<protein>
    <submittedName>
        <fullName evidence="2">NAD-dependent dehydratase</fullName>
    </submittedName>
</protein>
<dbReference type="InterPro" id="IPR036291">
    <property type="entry name" value="NAD(P)-bd_dom_sf"/>
</dbReference>
<sequence>MAEKNIALIVGATGLSGSYTARELKSHGWTVVTVSRSDVDLEWSDRHIAADLTDAESSAEALKAAQDVTHVFYCTWSRQANEEENVRVNGLMARNLFEGIAGAPVKHAALVTGLKHYLGSFDDYAKVTPYTPFLESSPRLPGPNFYYAQEDVLFEMAEKYGFNWSVHRPHTMIGFTVGNYMNMAVTLAVYASICKHTGQKFLYPGSPEQYNAVTDVTDARLLAKQFHWAATTPEAANMPFNTANGDVFRWTWLWQQIADYFGVEVAEYPGHPTPLEEQMKDADGVWKEIVVQHGLQDIPVTKLASWWHSDADLGRELECFTDMTNSRKLGFTAYQSTRDSFTDVFDELRARKIIPA</sequence>
<reference evidence="2 3" key="1">
    <citation type="journal article" date="2015" name="Antonie Van Leeuwenhoek">
        <title>Pseudooceanicola atlanticus gen. nov. sp. nov., isolated from surface seawater of the Atlantic Ocean and reclassification of Oceanicola batsensis, Oceanicola marinus, Oceanicola nitratireducens, Oceanicola nanhaiensis, Oceanicola antarcticus and Oceanicola flagellatus, as Pseudooceanicola batsensis comb. nov., Pseudooceanicola marinus comb. nov., Pseudooceanicola nitratireducens comb. nov., Pseudooceanicola nanhaiensis comb. nov., Pseudooceanicola antarcticus comb. nov., and Pseudooceanicola flagellatus comb. nov.</title>
        <authorList>
            <person name="Lai Q."/>
            <person name="Li G."/>
            <person name="Liu X."/>
            <person name="Du Y."/>
            <person name="Sun F."/>
            <person name="Shao Z."/>
        </authorList>
    </citation>
    <scope>NUCLEOTIDE SEQUENCE [LARGE SCALE GENOMIC DNA]</scope>
    <source>
        <strain evidence="2 3">22II-s11g</strain>
    </source>
</reference>
<dbReference type="OrthoDB" id="4392084at2"/>
<organism evidence="2 3">
    <name type="scientific">Pseudooceanicola atlanticus</name>
    <dbReference type="NCBI Taxonomy" id="1461694"/>
    <lineage>
        <taxon>Bacteria</taxon>
        <taxon>Pseudomonadati</taxon>
        <taxon>Pseudomonadota</taxon>
        <taxon>Alphaproteobacteria</taxon>
        <taxon>Rhodobacterales</taxon>
        <taxon>Paracoccaceae</taxon>
        <taxon>Pseudooceanicola</taxon>
    </lineage>
</organism>
<dbReference type="Gene3D" id="3.40.50.720">
    <property type="entry name" value="NAD(P)-binding Rossmann-like Domain"/>
    <property type="match status" value="1"/>
</dbReference>
<feature type="domain" description="PRISE-like Rossmann-fold" evidence="1">
    <location>
        <begin position="63"/>
        <end position="355"/>
    </location>
</feature>
<dbReference type="SUPFAM" id="SSF51735">
    <property type="entry name" value="NAD(P)-binding Rossmann-fold domains"/>
    <property type="match status" value="1"/>
</dbReference>
<dbReference type="EMBL" id="AQQX01000013">
    <property type="protein sequence ID" value="KGM47176.1"/>
    <property type="molecule type" value="Genomic_DNA"/>
</dbReference>
<dbReference type="STRING" id="1461694.ATO9_19385"/>
<dbReference type="eggNOG" id="COG0451">
    <property type="taxonomic scope" value="Bacteria"/>
</dbReference>
<evidence type="ECO:0000259" key="1">
    <source>
        <dbReference type="Pfam" id="PF22917"/>
    </source>
</evidence>
<gene>
    <name evidence="2" type="ORF">ATO9_19385</name>
</gene>
<dbReference type="RefSeq" id="WP_043753191.1">
    <property type="nucleotide sequence ID" value="NZ_AQQX01000013.1"/>
</dbReference>